<evidence type="ECO:0000313" key="1">
    <source>
        <dbReference type="EMBL" id="SFW86216.1"/>
    </source>
</evidence>
<reference evidence="2 4" key="2">
    <citation type="submission" date="2023-11" db="EMBL/GenBank/DDBJ databases">
        <title>MicrobeMod: A computational toolkit for identifying prokaryotic methylation and restriction-modification with nanopore sequencing.</title>
        <authorList>
            <person name="Crits-Christoph A."/>
            <person name="Kang S.C."/>
            <person name="Lee H."/>
            <person name="Ostrov N."/>
        </authorList>
    </citation>
    <scope>NUCLEOTIDE SEQUENCE [LARGE SCALE GENOMIC DNA]</scope>
    <source>
        <strain evidence="2 4">ATCC 23090</strain>
    </source>
</reference>
<gene>
    <name evidence="1" type="ORF">SAMN05661012_05861</name>
    <name evidence="2" type="ORF">SR876_00535</name>
</gene>
<evidence type="ECO:0000313" key="3">
    <source>
        <dbReference type="Proteomes" id="UP000183788"/>
    </source>
</evidence>
<proteinExistence type="predicted"/>
<keyword evidence="4" id="KW-1185">Reference proteome</keyword>
<reference evidence="1 3" key="1">
    <citation type="submission" date="2016-11" db="EMBL/GenBank/DDBJ databases">
        <authorList>
            <person name="Jaros S."/>
            <person name="Januszkiewicz K."/>
            <person name="Wedrychowicz H."/>
        </authorList>
    </citation>
    <scope>NUCLEOTIDE SEQUENCE [LARGE SCALE GENOMIC DNA]</scope>
    <source>
        <strain evidence="1 3">DSM 784</strain>
    </source>
</reference>
<name>A0A1K1SP74_9BACT</name>
<organism evidence="1 3">
    <name type="scientific">Chitinophaga sancti</name>
    <dbReference type="NCBI Taxonomy" id="1004"/>
    <lineage>
        <taxon>Bacteria</taxon>
        <taxon>Pseudomonadati</taxon>
        <taxon>Bacteroidota</taxon>
        <taxon>Chitinophagia</taxon>
        <taxon>Chitinophagales</taxon>
        <taxon>Chitinophagaceae</taxon>
        <taxon>Chitinophaga</taxon>
    </lineage>
</organism>
<dbReference type="Proteomes" id="UP000183788">
    <property type="component" value="Unassembled WGS sequence"/>
</dbReference>
<sequence>MITQFAHLNRMSVAITFVAYFMPGARLISGSYRLVGILIVNLTLIAKK</sequence>
<evidence type="ECO:0000313" key="4">
    <source>
        <dbReference type="Proteomes" id="UP001326715"/>
    </source>
</evidence>
<dbReference type="EMBL" id="CP140154">
    <property type="protein sequence ID" value="WQG89964.1"/>
    <property type="molecule type" value="Genomic_DNA"/>
</dbReference>
<dbReference type="Proteomes" id="UP001326715">
    <property type="component" value="Chromosome"/>
</dbReference>
<dbReference type="EMBL" id="FPIZ01000028">
    <property type="protein sequence ID" value="SFW86216.1"/>
    <property type="molecule type" value="Genomic_DNA"/>
</dbReference>
<dbReference type="STRING" id="1004.SAMN05661012_05861"/>
<accession>A0A1K1SP74</accession>
<dbReference type="RefSeq" id="WP_177318725.1">
    <property type="nucleotide sequence ID" value="NZ_CBHWAX010000145.1"/>
</dbReference>
<evidence type="ECO:0000313" key="2">
    <source>
        <dbReference type="EMBL" id="WQG89964.1"/>
    </source>
</evidence>
<dbReference type="AlphaFoldDB" id="A0A1K1SP74"/>
<protein>
    <submittedName>
        <fullName evidence="1">Uncharacterized protein</fullName>
    </submittedName>
</protein>